<dbReference type="InterPro" id="IPR017455">
    <property type="entry name" value="Znf_FYVE-rel"/>
</dbReference>
<evidence type="ECO:0000256" key="4">
    <source>
        <dbReference type="ARBA" id="ARBA00022448"/>
    </source>
</evidence>
<dbReference type="OrthoDB" id="79940at2759"/>
<dbReference type="GO" id="GO:0015031">
    <property type="term" value="P:protein transport"/>
    <property type="evidence" value="ECO:0007669"/>
    <property type="project" value="UniProtKB-KW"/>
</dbReference>
<dbReference type="AlphaFoldDB" id="A0A2B4SIY5"/>
<dbReference type="STRING" id="50429.A0A2B4SIY5"/>
<comment type="subcellular location">
    <subcellularLocation>
        <location evidence="2">Cytoplasm</location>
    </subcellularLocation>
    <subcellularLocation>
        <location evidence="1">Early endosome</location>
    </subcellularLocation>
</comment>
<feature type="coiled-coil region" evidence="15">
    <location>
        <begin position="231"/>
        <end position="302"/>
    </location>
</feature>
<evidence type="ECO:0000256" key="13">
    <source>
        <dbReference type="ARBA" id="ARBA00023054"/>
    </source>
</evidence>
<dbReference type="Pfam" id="PF09311">
    <property type="entry name" value="Rab5-bind"/>
    <property type="match status" value="1"/>
</dbReference>
<evidence type="ECO:0000256" key="15">
    <source>
        <dbReference type="SAM" id="Coils"/>
    </source>
</evidence>
<dbReference type="GO" id="GO:0005096">
    <property type="term" value="F:GTPase activator activity"/>
    <property type="evidence" value="ECO:0007669"/>
    <property type="project" value="InterPro"/>
</dbReference>
<feature type="compositionally biased region" description="Polar residues" evidence="16">
    <location>
        <begin position="412"/>
        <end position="425"/>
    </location>
</feature>
<keyword evidence="7" id="KW-0254">Endocytosis</keyword>
<dbReference type="PANTHER" id="PTHR31179">
    <property type="entry name" value="RAB GTPASE-BINDING EFFECTOR PROTEIN"/>
    <property type="match status" value="1"/>
</dbReference>
<evidence type="ECO:0000256" key="10">
    <source>
        <dbReference type="ARBA" id="ARBA00022771"/>
    </source>
</evidence>
<keyword evidence="11" id="KW-0862">Zinc</keyword>
<feature type="coiled-coil region" evidence="15">
    <location>
        <begin position="746"/>
        <end position="833"/>
    </location>
</feature>
<evidence type="ECO:0000256" key="12">
    <source>
        <dbReference type="ARBA" id="ARBA00022927"/>
    </source>
</evidence>
<keyword evidence="5" id="KW-0963">Cytoplasm</keyword>
<evidence type="ECO:0000256" key="1">
    <source>
        <dbReference type="ARBA" id="ARBA00004412"/>
    </source>
</evidence>
<evidence type="ECO:0000313" key="19">
    <source>
        <dbReference type="Proteomes" id="UP000225706"/>
    </source>
</evidence>
<evidence type="ECO:0000256" key="6">
    <source>
        <dbReference type="ARBA" id="ARBA00022553"/>
    </source>
</evidence>
<dbReference type="EMBL" id="LSMT01000082">
    <property type="protein sequence ID" value="PFX28528.1"/>
    <property type="molecule type" value="Genomic_DNA"/>
</dbReference>
<feature type="region of interest" description="Disordered" evidence="16">
    <location>
        <begin position="411"/>
        <end position="443"/>
    </location>
</feature>
<evidence type="ECO:0000256" key="16">
    <source>
        <dbReference type="SAM" id="MobiDB-lite"/>
    </source>
</evidence>
<dbReference type="InterPro" id="IPR018514">
    <property type="entry name" value="Rabaptin_CC"/>
</dbReference>
<dbReference type="GO" id="GO:0005769">
    <property type="term" value="C:early endosome"/>
    <property type="evidence" value="ECO:0007669"/>
    <property type="project" value="UniProtKB-SubCell"/>
</dbReference>
<evidence type="ECO:0000256" key="5">
    <source>
        <dbReference type="ARBA" id="ARBA00022490"/>
    </source>
</evidence>
<proteinExistence type="inferred from homology"/>
<name>A0A2B4SIY5_STYPI</name>
<protein>
    <submittedName>
        <fullName evidence="18">Rab GTPase-binding effector protein 1</fullName>
    </submittedName>
</protein>
<dbReference type="SMART" id="SM00064">
    <property type="entry name" value="FYVE"/>
    <property type="match status" value="1"/>
</dbReference>
<keyword evidence="12" id="KW-0653">Protein transport</keyword>
<dbReference type="SUPFAM" id="SSF57903">
    <property type="entry name" value="FYVE/PHD zinc finger"/>
    <property type="match status" value="1"/>
</dbReference>
<dbReference type="GO" id="GO:0008083">
    <property type="term" value="F:growth factor activity"/>
    <property type="evidence" value="ECO:0007669"/>
    <property type="project" value="InterPro"/>
</dbReference>
<dbReference type="PROSITE" id="PS50178">
    <property type="entry name" value="ZF_FYVE"/>
    <property type="match status" value="1"/>
</dbReference>
<evidence type="ECO:0000256" key="9">
    <source>
        <dbReference type="ARBA" id="ARBA00022753"/>
    </source>
</evidence>
<dbReference type="InterPro" id="IPR003914">
    <property type="entry name" value="Rabaptin"/>
</dbReference>
<feature type="compositionally biased region" description="Polar residues" evidence="16">
    <location>
        <begin position="506"/>
        <end position="516"/>
    </location>
</feature>
<keyword evidence="4" id="KW-0813">Transport</keyword>
<keyword evidence="13 15" id="KW-0175">Coiled coil</keyword>
<sequence length="938" mass="106457">MDELGSSSQDFPDDIAVLKATIEESRRREQQLLRSKEQSEIEFGQRRAKFKELYMAREEELVKEKAKLQATQEEARKLRNELQKVLAEGDGYRAAAVLAEKSQKEELERLRANYREEIASLQHIMSEAVHEAKERSAEQFEIEKHNLLARNKKLENELTNLKSLLSSEEESSNRPRMLSGISDAVVNVIKRNTTASGNSIVEDGAVSPDGKSLEKSMEKAQEDAEAWRSIVMPLEEELSFTKAKLKDLQEKLQIAEAKIKEGENKKNDKKSDGGETFSKEKFEELQEKVKEVNQYLEAERSSRTDLEMYVAVLNTQKGVLQEDSEKLRKELHNVCRLLEQEKMSHNDLKQTWEMANVQFVENLKVQSEAFTRVWNVLTPDQRAAVQLKQGQQQEGQQEPNRQPQVGHLIDLQSPQTSPQPTNDQPSLVPLSPQVPGESGSMWDSIPTVPCTNQLSSEMNNIPGTTKEEDSEVGLRRVHSASDVTWSLESNNCEVSRAHSVEELNPELSSGAVSNEPPSDGPSSLPGRPQVSTKGSGAKVDWKNFQEAVKVSHESTLNRSCAMCVNYEKQLQKMQDENQKFQNLASNLQVALDQEKKELFKEQKMRSKLEESVSSAAEDAQMQINNHTMTNNNLEKLIAGLKENFEATKHGAQTQIAKLVTSRDQLMQELSRLRTEYAALQDNAIQQLTHMDSDARLAEMHEQLMQIRAASEGTEEKLRSEVAFLKDRVMAEQVAKDSLEAMLQGDVDHTRAELERLRGECDKEKKAREEAQARLNMSGQSIKNKEDKSTQVIIALRGQLDEANAEKTKAEEESKQLRNQLQAMTEQLNQSETVQRDFVRLSQSLQMQIAQIHESETDVRWQYPDDIKECTDCQKVLKTTKDKQNCHHCGKIFCEQCLSKSIMGSKSSKWHPVCDSCYVILNKDSSSTFYNTTLADNQR</sequence>
<keyword evidence="6" id="KW-0597">Phosphoprotein</keyword>
<keyword evidence="19" id="KW-1185">Reference proteome</keyword>
<evidence type="ECO:0000256" key="7">
    <source>
        <dbReference type="ARBA" id="ARBA00022583"/>
    </source>
</evidence>
<dbReference type="SUPFAM" id="SSF103652">
    <property type="entry name" value="G protein-binding domain"/>
    <property type="match status" value="2"/>
</dbReference>
<comment type="similarity">
    <text evidence="3">Belongs to the rabaptin family.</text>
</comment>
<feature type="coiled-coil region" evidence="15">
    <location>
        <begin position="22"/>
        <end position="171"/>
    </location>
</feature>
<feature type="region of interest" description="Disordered" evidence="16">
    <location>
        <begin position="505"/>
        <end position="538"/>
    </location>
</feature>
<comment type="caution">
    <text evidence="18">The sequence shown here is derived from an EMBL/GenBank/DDBJ whole genome shotgun (WGS) entry which is preliminary data.</text>
</comment>
<dbReference type="GO" id="GO:0008270">
    <property type="term" value="F:zinc ion binding"/>
    <property type="evidence" value="ECO:0007669"/>
    <property type="project" value="UniProtKB-KW"/>
</dbReference>
<dbReference type="InterPro" id="IPR000306">
    <property type="entry name" value="Znf_FYVE"/>
</dbReference>
<keyword evidence="10 14" id="KW-0863">Zinc-finger</keyword>
<accession>A0A2B4SIY5</accession>
<dbReference type="Proteomes" id="UP000225706">
    <property type="component" value="Unassembled WGS sequence"/>
</dbReference>
<evidence type="ECO:0000256" key="14">
    <source>
        <dbReference type="PROSITE-ProRule" id="PRU00091"/>
    </source>
</evidence>
<evidence type="ECO:0000256" key="8">
    <source>
        <dbReference type="ARBA" id="ARBA00022723"/>
    </source>
</evidence>
<gene>
    <name evidence="18" type="primary">RABEP1</name>
    <name evidence="18" type="ORF">AWC38_SpisGene6749</name>
</gene>
<dbReference type="Pfam" id="PF03528">
    <property type="entry name" value="Rabaptin"/>
    <property type="match status" value="3"/>
</dbReference>
<evidence type="ECO:0000256" key="11">
    <source>
        <dbReference type="ARBA" id="ARBA00022833"/>
    </source>
</evidence>
<evidence type="ECO:0000256" key="3">
    <source>
        <dbReference type="ARBA" id="ARBA00006603"/>
    </source>
</evidence>
<dbReference type="Gene3D" id="1.20.5.340">
    <property type="match status" value="1"/>
</dbReference>
<dbReference type="Gene3D" id="1.20.5.730">
    <property type="entry name" value="Single helix bin"/>
    <property type="match status" value="1"/>
</dbReference>
<keyword evidence="8" id="KW-0479">Metal-binding</keyword>
<keyword evidence="9" id="KW-0967">Endosome</keyword>
<evidence type="ECO:0000259" key="17">
    <source>
        <dbReference type="PROSITE" id="PS50178"/>
    </source>
</evidence>
<feature type="coiled-coil region" evidence="15">
    <location>
        <begin position="556"/>
        <end position="682"/>
    </location>
</feature>
<evidence type="ECO:0000256" key="2">
    <source>
        <dbReference type="ARBA" id="ARBA00004496"/>
    </source>
</evidence>
<feature type="domain" description="FYVE-type" evidence="17">
    <location>
        <begin position="863"/>
        <end position="921"/>
    </location>
</feature>
<dbReference type="PANTHER" id="PTHR31179:SF7">
    <property type="entry name" value="FYVE-TYPE DOMAIN-CONTAINING PROTEIN"/>
    <property type="match status" value="1"/>
</dbReference>
<evidence type="ECO:0000313" key="18">
    <source>
        <dbReference type="EMBL" id="PFX28528.1"/>
    </source>
</evidence>
<dbReference type="InterPro" id="IPR015390">
    <property type="entry name" value="Rabaptin_Rab5-bd_dom"/>
</dbReference>
<dbReference type="GO" id="GO:0006897">
    <property type="term" value="P:endocytosis"/>
    <property type="evidence" value="ECO:0007669"/>
    <property type="project" value="UniProtKB-KW"/>
</dbReference>
<dbReference type="InterPro" id="IPR011011">
    <property type="entry name" value="Znf_FYVE_PHD"/>
</dbReference>
<reference evidence="19" key="1">
    <citation type="journal article" date="2017" name="bioRxiv">
        <title>Comparative analysis of the genomes of Stylophora pistillata and Acropora digitifera provides evidence for extensive differences between species of corals.</title>
        <authorList>
            <person name="Voolstra C.R."/>
            <person name="Li Y."/>
            <person name="Liew Y.J."/>
            <person name="Baumgarten S."/>
            <person name="Zoccola D."/>
            <person name="Flot J.-F."/>
            <person name="Tambutte S."/>
            <person name="Allemand D."/>
            <person name="Aranda M."/>
        </authorList>
    </citation>
    <scope>NUCLEOTIDE SEQUENCE [LARGE SCALE GENOMIC DNA]</scope>
</reference>
<organism evidence="18 19">
    <name type="scientific">Stylophora pistillata</name>
    <name type="common">Smooth cauliflower coral</name>
    <dbReference type="NCBI Taxonomy" id="50429"/>
    <lineage>
        <taxon>Eukaryota</taxon>
        <taxon>Metazoa</taxon>
        <taxon>Cnidaria</taxon>
        <taxon>Anthozoa</taxon>
        <taxon>Hexacorallia</taxon>
        <taxon>Scleractinia</taxon>
        <taxon>Astrocoeniina</taxon>
        <taxon>Pocilloporidae</taxon>
        <taxon>Stylophora</taxon>
    </lineage>
</organism>
<dbReference type="Pfam" id="PF01363">
    <property type="entry name" value="FYVE"/>
    <property type="match status" value="1"/>
</dbReference>
<dbReference type="FunFam" id="1.20.5.730:FF:000005">
    <property type="entry name" value="RABaptiN (Rab effector)"/>
    <property type="match status" value="1"/>
</dbReference>